<dbReference type="Proteomes" id="UP001497744">
    <property type="component" value="Unassembled WGS sequence"/>
</dbReference>
<dbReference type="InterPro" id="IPR041470">
    <property type="entry name" value="GCP_N"/>
</dbReference>
<evidence type="ECO:0000313" key="7">
    <source>
        <dbReference type="EMBL" id="GIX65790.1"/>
    </source>
</evidence>
<evidence type="ECO:0000256" key="2">
    <source>
        <dbReference type="ARBA" id="ARBA00022490"/>
    </source>
</evidence>
<dbReference type="GO" id="GO:0043015">
    <property type="term" value="F:gamma-tubulin binding"/>
    <property type="evidence" value="ECO:0007669"/>
    <property type="project" value="InterPro"/>
</dbReference>
<dbReference type="AlphaFoldDB" id="A0AAV4M1L6"/>
<gene>
    <name evidence="7" type="ORF">BcabD6B2_52250</name>
</gene>
<dbReference type="RefSeq" id="XP_067717859.1">
    <property type="nucleotide sequence ID" value="XM_067861758.1"/>
</dbReference>
<comment type="caution">
    <text evidence="7">The sequence shown here is derived from an EMBL/GenBank/DDBJ whole genome shotgun (WGS) entry which is preliminary data.</text>
</comment>
<dbReference type="InterPro" id="IPR007259">
    <property type="entry name" value="GCP"/>
</dbReference>
<comment type="subcellular location">
    <subcellularLocation>
        <location evidence="1">Cytoplasm</location>
        <location evidence="1">Cytoskeleton</location>
    </subcellularLocation>
</comment>
<evidence type="ECO:0000313" key="8">
    <source>
        <dbReference type="Proteomes" id="UP001497744"/>
    </source>
</evidence>
<dbReference type="InterPro" id="IPR042241">
    <property type="entry name" value="GCP_C_sf"/>
</dbReference>
<evidence type="ECO:0000259" key="6">
    <source>
        <dbReference type="Pfam" id="PF17681"/>
    </source>
</evidence>
<keyword evidence="4" id="KW-0206">Cytoskeleton</keyword>
<dbReference type="GO" id="GO:0000922">
    <property type="term" value="C:spindle pole"/>
    <property type="evidence" value="ECO:0007669"/>
    <property type="project" value="InterPro"/>
</dbReference>
<dbReference type="Gene3D" id="1.20.120.1900">
    <property type="entry name" value="Gamma-tubulin complex, C-terminal domain"/>
    <property type="match status" value="1"/>
</dbReference>
<feature type="domain" description="Gamma tubulin complex component protein N-terminal" evidence="6">
    <location>
        <begin position="262"/>
        <end position="470"/>
    </location>
</feature>
<dbReference type="GO" id="GO:0051011">
    <property type="term" value="F:microtubule minus-end binding"/>
    <property type="evidence" value="ECO:0007669"/>
    <property type="project" value="TreeGrafter"/>
</dbReference>
<keyword evidence="2" id="KW-0963">Cytoplasm</keyword>
<dbReference type="GO" id="GO:0051321">
    <property type="term" value="P:meiotic cell cycle"/>
    <property type="evidence" value="ECO:0007669"/>
    <property type="project" value="TreeGrafter"/>
</dbReference>
<name>A0AAV4M1L6_BABCB</name>
<dbReference type="GO" id="GO:0031122">
    <property type="term" value="P:cytoplasmic microtubule organization"/>
    <property type="evidence" value="ECO:0007669"/>
    <property type="project" value="TreeGrafter"/>
</dbReference>
<dbReference type="GO" id="GO:0000930">
    <property type="term" value="C:gamma-tubulin complex"/>
    <property type="evidence" value="ECO:0007669"/>
    <property type="project" value="TreeGrafter"/>
</dbReference>
<evidence type="ECO:0000256" key="4">
    <source>
        <dbReference type="ARBA" id="ARBA00023212"/>
    </source>
</evidence>
<dbReference type="Pfam" id="PF17681">
    <property type="entry name" value="GCP_N_terminal"/>
    <property type="match status" value="1"/>
</dbReference>
<evidence type="ECO:0000256" key="5">
    <source>
        <dbReference type="SAM" id="MobiDB-lite"/>
    </source>
</evidence>
<evidence type="ECO:0000256" key="3">
    <source>
        <dbReference type="ARBA" id="ARBA00022701"/>
    </source>
</evidence>
<dbReference type="GO" id="GO:0007020">
    <property type="term" value="P:microtubule nucleation"/>
    <property type="evidence" value="ECO:0007669"/>
    <property type="project" value="InterPro"/>
</dbReference>
<dbReference type="PANTHER" id="PTHR19302">
    <property type="entry name" value="GAMMA TUBULIN COMPLEX PROTEIN"/>
    <property type="match status" value="1"/>
</dbReference>
<proteinExistence type="predicted"/>
<sequence>MPSDWRRRSEPEPGHGGAVLASEVLRLAHCLSQISKDDILLYNLDRLHLSPGFPPARGEGEGGAGSARSTGNIVRLHSQLQRHLEETTMRLLSECADLEVLEIDTNRIARELEHFCVDNVSVSLRRLKAMVYAGMQCFQRLPACLQLLLLLRDGGGPPRVRQSLLDWSHGSNDSLPAAPLSPAHRDSRIARNLSPPLFKRPLYSPPGDSPYQSPRESPYDSPYHSPESDPDSEPDSSPAASLSSRVVTDRFEFPEIAEADLVSDVLFVLQGVEGRFIKRGVHGRFTLAGGLKVSRAVRQLTERTCALGDLYNAIVDARPPEGLISQALYQGVMDEIYQYNHLVNMLVSSRANDPLSLRRLYVWVQQPYTRMRLLRLALDAAPRFSIDGVFDLYCGRGDAMGRELYNELLRKCMVPYLEMLLQWVFFGEIDDGHGLFFVRRVQDHYRFTPSKVPKFMPAALAELCFEVGRCGMYYSQMKGGAHLKSDVDIPGLLRQLCPESPLWSVFVTVQRLAALVRSVDTSTRLVRELAGEHDLGGYLRRVGDHLAMTHLAADPASSAFDDFECNADYGFDIYVPKFSFPLALILEDEKLARDAYITSFRLEFLLQRSLKVLSICWSEYSWHSRCSHGALELSRRVGWINMRRHEMSHFANMLQSARSVQYLLGSFVARVSARDYPPADATLSQLRSEFSHVLSCLRPGNFLELMEILEAVVDFGKFVPRLFHRGTMQQLRSLVREGASPPSLADFIHRNIATDEAMRVLSRHARRFRESVMLLLHRLAGQDAERRRFGAIVDYNGFYHMLSVIDCVRAPSVPQPVGLLPDVDERGHAVQRPHRRDRHLLVVQVLPRHPLDLLGVDLLEPQEELGHGHAPAVDDQLARDLLRHGRGGVVHGEELHHELALGALDLLVRDAVGERGDAEHELAHAVVHRDLVALRVEAEEPRVLVARVEGAEGLRAADRHAVRDGVHRLVARDLARHDPLLALLVAPDDALHEHEAYRVGVRVRPHVVVPVEELRADKLRLLQLPHAGSDRPPGTPASCSGCSQRGPAPLFPPALVTHQYREAQWTAAERRHVQPVEYHLLRRLLDLLHLSEDHVLLRLNLRGLDEAVLEYVAQQLRAPGHVLVEAPRVVPAPHCAPAEPRTYPVCSLAVYALRWAPFCSISSSSCSRDLLDVP</sequence>
<accession>A0AAV4M1L6</accession>
<reference evidence="7 8" key="1">
    <citation type="submission" date="2021-06" db="EMBL/GenBank/DDBJ databases">
        <title>Genome sequence of Babesia caballi.</title>
        <authorList>
            <person name="Yamagishi J."/>
            <person name="Kidaka T."/>
            <person name="Ochi A."/>
        </authorList>
    </citation>
    <scope>NUCLEOTIDE SEQUENCE [LARGE SCALE GENOMIC DNA]</scope>
    <source>
        <strain evidence="7">USDA-D6B2</strain>
    </source>
</reference>
<feature type="region of interest" description="Disordered" evidence="5">
    <location>
        <begin position="195"/>
        <end position="243"/>
    </location>
</feature>
<dbReference type="EMBL" id="BPLF01000005">
    <property type="protein sequence ID" value="GIX65790.1"/>
    <property type="molecule type" value="Genomic_DNA"/>
</dbReference>
<organism evidence="7 8">
    <name type="scientific">Babesia caballi</name>
    <dbReference type="NCBI Taxonomy" id="5871"/>
    <lineage>
        <taxon>Eukaryota</taxon>
        <taxon>Sar</taxon>
        <taxon>Alveolata</taxon>
        <taxon>Apicomplexa</taxon>
        <taxon>Aconoidasida</taxon>
        <taxon>Piroplasmida</taxon>
        <taxon>Babesiidae</taxon>
        <taxon>Babesia</taxon>
    </lineage>
</organism>
<keyword evidence="8" id="KW-1185">Reference proteome</keyword>
<dbReference type="GO" id="GO:0005874">
    <property type="term" value="C:microtubule"/>
    <property type="evidence" value="ECO:0007669"/>
    <property type="project" value="UniProtKB-KW"/>
</dbReference>
<protein>
    <submittedName>
        <fullName evidence="7">Gamma-tubulin complex component 3</fullName>
    </submittedName>
</protein>
<keyword evidence="3" id="KW-0493">Microtubule</keyword>
<evidence type="ECO:0000256" key="1">
    <source>
        <dbReference type="ARBA" id="ARBA00004245"/>
    </source>
</evidence>
<dbReference type="GO" id="GO:0051225">
    <property type="term" value="P:spindle assembly"/>
    <property type="evidence" value="ECO:0007669"/>
    <property type="project" value="TreeGrafter"/>
</dbReference>
<dbReference type="PANTHER" id="PTHR19302:SF14">
    <property type="entry name" value="GAMMA-TUBULIN COMPLEX COMPONENT 3"/>
    <property type="match status" value="1"/>
</dbReference>
<dbReference type="GeneID" id="94197271"/>
<dbReference type="GO" id="GO:0000278">
    <property type="term" value="P:mitotic cell cycle"/>
    <property type="evidence" value="ECO:0007669"/>
    <property type="project" value="TreeGrafter"/>
</dbReference>